<dbReference type="Gene3D" id="3.30.559.10">
    <property type="entry name" value="Chloramphenicol acetyltransferase-like domain"/>
    <property type="match status" value="1"/>
</dbReference>
<keyword evidence="5 9" id="KW-0450">Lipoyl</keyword>
<feature type="domain" description="Lipoyl-binding" evidence="11">
    <location>
        <begin position="240"/>
        <end position="313"/>
    </location>
</feature>
<dbReference type="InterPro" id="IPR050743">
    <property type="entry name" value="2-oxoacid_DH_E2_comp"/>
</dbReference>
<dbReference type="InterPro" id="IPR023213">
    <property type="entry name" value="CAT-like_dom_sf"/>
</dbReference>
<dbReference type="RefSeq" id="WP_100329509.1">
    <property type="nucleotide sequence ID" value="NZ_CBDBYO010000003.1"/>
</dbReference>
<dbReference type="SUPFAM" id="SSF52777">
    <property type="entry name" value="CoA-dependent acyltransferases"/>
    <property type="match status" value="1"/>
</dbReference>
<dbReference type="PANTHER" id="PTHR43178:SF2">
    <property type="entry name" value="DIHYDROLIPOYLLYSINE-RESIDUE ACETYLTRANSFERASE COMPONENT OF PYRUVATE DEHYDROGENASE COMPLEX"/>
    <property type="match status" value="1"/>
</dbReference>
<reference evidence="13 14" key="1">
    <citation type="submission" date="2017-11" db="EMBL/GenBank/DDBJ databases">
        <title>Revising the taxonomy of the Acinetobacter lwoffii group: the description of Acinetobacter pseudolwoffii sp. nov. and emended description of Acinetobacter lwoffii.</title>
        <authorList>
            <person name="Nemec A."/>
            <person name="Radolfova-Krizova L."/>
        </authorList>
    </citation>
    <scope>NUCLEOTIDE SEQUENCE [LARGE SCALE GENOMIC DNA]</scope>
    <source>
        <strain evidence="13 14">ANC 5044</strain>
    </source>
</reference>
<evidence type="ECO:0000256" key="8">
    <source>
        <dbReference type="ARBA" id="ARBA00048370"/>
    </source>
</evidence>
<dbReference type="InterPro" id="IPR000089">
    <property type="entry name" value="Biotin_lipoyl"/>
</dbReference>
<feature type="compositionally biased region" description="Polar residues" evidence="10">
    <location>
        <begin position="87"/>
        <end position="100"/>
    </location>
</feature>
<dbReference type="PROSITE" id="PS00189">
    <property type="entry name" value="LIPOYL"/>
    <property type="match status" value="3"/>
</dbReference>
<dbReference type="InterPro" id="IPR011053">
    <property type="entry name" value="Single_hybrid_motif"/>
</dbReference>
<evidence type="ECO:0000313" key="13">
    <source>
        <dbReference type="EMBL" id="PJO76467.1"/>
    </source>
</evidence>
<dbReference type="GO" id="GO:0031405">
    <property type="term" value="F:lipoic acid binding"/>
    <property type="evidence" value="ECO:0007669"/>
    <property type="project" value="TreeGrafter"/>
</dbReference>
<dbReference type="FunFam" id="3.30.559.10:FF:000004">
    <property type="entry name" value="Acetyltransferase component of pyruvate dehydrogenase complex"/>
    <property type="match status" value="1"/>
</dbReference>
<comment type="caution">
    <text evidence="13">The sequence shown here is derived from an EMBL/GenBank/DDBJ whole genome shotgun (WGS) entry which is preliminary data.</text>
</comment>
<evidence type="ECO:0000256" key="7">
    <source>
        <dbReference type="ARBA" id="ARBA00025211"/>
    </source>
</evidence>
<dbReference type="InterPro" id="IPR004167">
    <property type="entry name" value="PSBD"/>
</dbReference>
<evidence type="ECO:0000256" key="9">
    <source>
        <dbReference type="RuleBase" id="RU003423"/>
    </source>
</evidence>
<dbReference type="Gene3D" id="4.10.320.10">
    <property type="entry name" value="E3-binding domain"/>
    <property type="match status" value="1"/>
</dbReference>
<sequence>MQITTPDIGVDQATVAEILVKVGDTIAIDDSIVLLESDKASVEVPSTSAGVVKSILVSQGDEVTEGAVLIELQAEDGSTDVVEPQQADASQKTSENTPTSLPDQEIMQELASHQPKVSAAPEAQASSQVVDVQVPDIGVEKATVGEILVSVGDEIEVDQSIVVVESDKATVEVPSTVAGTVESIDIKEGDTIKEGVVILKVKTSGSTPTVAAEAPKAEAAPVQDAKAEPVAQAAAAPAGDVEVMVPDLGVDKAAVAEILVSVGDTVEKDQSIIVVESDKATVEVPSTTAGVIKAIHVELGQNVSEGIALMTIQAEAQAEAAPVAAKAEAPKAAVAPVETTKAAPAASSTPAVATSDNADKLTKEQNVANSKVYAGPAVRKLARELGVVLSEVQASGSNARVMKEDLKAYVKARLTAPQAAPVAAAVQAAGLPKLPDFSAFGGVEEKALTRLQQVSIPQLSLNNFIPQVTQFDAADITELEAWRNELKGNFKKEGLSLTIMAFIIKAVAHLLKEEREFAGHLADDGKSVLLRNEIHMGIAVATPDGLTVPVLRHPDQKSIKQIATELGSLGQKARDKKLSPKDLQGANFTITSLGSIGGTAFTPLVNWPQVAILGISPATMQPVWNGEGFDPRLMLPLSLSYDHRVINGADAARFTNKLTQLLKDIRTLLI</sequence>
<dbReference type="GO" id="GO:0004742">
    <property type="term" value="F:dihydrolipoyllysine-residue acetyltransferase activity"/>
    <property type="evidence" value="ECO:0007669"/>
    <property type="project" value="UniProtKB-EC"/>
</dbReference>
<feature type="domain" description="Peripheral subunit-binding (PSBD)" evidence="12">
    <location>
        <begin position="373"/>
        <end position="410"/>
    </location>
</feature>
<comment type="catalytic activity">
    <reaction evidence="8">
        <text>N(6)-[(R)-dihydrolipoyl]-L-lysyl-[protein] + acetyl-CoA = N(6)-[(R)-S(8)-acetyldihydrolipoyl]-L-lysyl-[protein] + CoA</text>
        <dbReference type="Rhea" id="RHEA:17017"/>
        <dbReference type="Rhea" id="RHEA-COMP:10475"/>
        <dbReference type="Rhea" id="RHEA-COMP:10478"/>
        <dbReference type="ChEBI" id="CHEBI:57287"/>
        <dbReference type="ChEBI" id="CHEBI:57288"/>
        <dbReference type="ChEBI" id="CHEBI:83100"/>
        <dbReference type="ChEBI" id="CHEBI:83111"/>
        <dbReference type="EC" id="2.3.1.12"/>
    </reaction>
</comment>
<feature type="domain" description="Lipoyl-binding" evidence="11">
    <location>
        <begin position="129"/>
        <end position="202"/>
    </location>
</feature>
<comment type="similarity">
    <text evidence="2 9">Belongs to the 2-oxoacid dehydrogenase family.</text>
</comment>
<evidence type="ECO:0000256" key="3">
    <source>
        <dbReference type="ARBA" id="ARBA00011484"/>
    </source>
</evidence>
<keyword evidence="13" id="KW-0670">Pyruvate</keyword>
<dbReference type="InterPro" id="IPR001078">
    <property type="entry name" value="2-oxoacid_DH_actylTfrase"/>
</dbReference>
<dbReference type="AlphaFoldDB" id="A0A2H9YUY3"/>
<feature type="domain" description="Lipoyl-binding" evidence="11">
    <location>
        <begin position="1"/>
        <end position="73"/>
    </location>
</feature>
<comment type="function">
    <text evidence="7">The pyruvate dehydrogenase complex catalyzes the overall conversion of pyruvate to acetyl-CoA and CO(2). It contains multiple copies of three enzymatic components: pyruvate dehydrogenase (E1), dihydrolipoamide acetyltransferase (E2) and lipoamide dehydrogenase (E3).</text>
</comment>
<comment type="cofactor">
    <cofactor evidence="1 9">
        <name>(R)-lipoate</name>
        <dbReference type="ChEBI" id="CHEBI:83088"/>
    </cofactor>
</comment>
<dbReference type="PANTHER" id="PTHR43178">
    <property type="entry name" value="DIHYDROLIPOAMIDE ACETYLTRANSFERASE COMPONENT OF PYRUVATE DEHYDROGENASE COMPLEX"/>
    <property type="match status" value="1"/>
</dbReference>
<dbReference type="CDD" id="cd06849">
    <property type="entry name" value="lipoyl_domain"/>
    <property type="match status" value="3"/>
</dbReference>
<dbReference type="SUPFAM" id="SSF51230">
    <property type="entry name" value="Single hybrid motif"/>
    <property type="match status" value="3"/>
</dbReference>
<dbReference type="Pfam" id="PF02817">
    <property type="entry name" value="E3_binding"/>
    <property type="match status" value="1"/>
</dbReference>
<feature type="region of interest" description="Disordered" evidence="10">
    <location>
        <begin position="77"/>
        <end position="100"/>
    </location>
</feature>
<dbReference type="EMBL" id="PHRG01000001">
    <property type="protein sequence ID" value="PJO76467.1"/>
    <property type="molecule type" value="Genomic_DNA"/>
</dbReference>
<feature type="compositionally biased region" description="Low complexity" evidence="10">
    <location>
        <begin position="340"/>
        <end position="355"/>
    </location>
</feature>
<dbReference type="SUPFAM" id="SSF47005">
    <property type="entry name" value="Peripheral subunit-binding domain of 2-oxo acid dehydrogenase complex"/>
    <property type="match status" value="1"/>
</dbReference>
<dbReference type="GO" id="GO:0006086">
    <property type="term" value="P:pyruvate decarboxylation to acetyl-CoA"/>
    <property type="evidence" value="ECO:0007669"/>
    <property type="project" value="TreeGrafter"/>
</dbReference>
<evidence type="ECO:0000256" key="2">
    <source>
        <dbReference type="ARBA" id="ARBA00007317"/>
    </source>
</evidence>
<dbReference type="Pfam" id="PF00364">
    <property type="entry name" value="Biotin_lipoyl"/>
    <property type="match status" value="3"/>
</dbReference>
<evidence type="ECO:0000256" key="4">
    <source>
        <dbReference type="ARBA" id="ARBA00022679"/>
    </source>
</evidence>
<keyword evidence="4 9" id="KW-0808">Transferase</keyword>
<name>A0A2H9YUY3_9GAMM</name>
<accession>A0A2H9YUY3</accession>
<dbReference type="Pfam" id="PF00198">
    <property type="entry name" value="2-oxoacid_dh"/>
    <property type="match status" value="1"/>
</dbReference>
<evidence type="ECO:0000256" key="5">
    <source>
        <dbReference type="ARBA" id="ARBA00022823"/>
    </source>
</evidence>
<dbReference type="InterPro" id="IPR036625">
    <property type="entry name" value="E3-bd_dom_sf"/>
</dbReference>
<evidence type="ECO:0000313" key="14">
    <source>
        <dbReference type="Proteomes" id="UP000243446"/>
    </source>
</evidence>
<protein>
    <recommendedName>
        <fullName evidence="9">Dihydrolipoamide acetyltransferase component of pyruvate dehydrogenase complex</fullName>
        <ecNumber evidence="9">2.3.1.-</ecNumber>
    </recommendedName>
</protein>
<comment type="subunit">
    <text evidence="3">Forms a 24-polypeptide structural core with octahedral symmetry.</text>
</comment>
<evidence type="ECO:0000256" key="1">
    <source>
        <dbReference type="ARBA" id="ARBA00001938"/>
    </source>
</evidence>
<dbReference type="PROSITE" id="PS50968">
    <property type="entry name" value="BIOTINYL_LIPOYL"/>
    <property type="match status" value="3"/>
</dbReference>
<proteinExistence type="inferred from homology"/>
<dbReference type="InterPro" id="IPR003016">
    <property type="entry name" value="2-oxoA_DH_lipoyl-BS"/>
</dbReference>
<dbReference type="Gene3D" id="2.40.50.100">
    <property type="match status" value="3"/>
</dbReference>
<evidence type="ECO:0000256" key="6">
    <source>
        <dbReference type="ARBA" id="ARBA00023315"/>
    </source>
</evidence>
<gene>
    <name evidence="13" type="ORF">CWI32_02175</name>
</gene>
<evidence type="ECO:0000256" key="10">
    <source>
        <dbReference type="SAM" id="MobiDB-lite"/>
    </source>
</evidence>
<keyword evidence="6 9" id="KW-0012">Acyltransferase</keyword>
<feature type="region of interest" description="Disordered" evidence="10">
    <location>
        <begin position="340"/>
        <end position="360"/>
    </location>
</feature>
<dbReference type="EC" id="2.3.1.-" evidence="9"/>
<evidence type="ECO:0000259" key="11">
    <source>
        <dbReference type="PROSITE" id="PS50968"/>
    </source>
</evidence>
<dbReference type="GeneID" id="97177009"/>
<dbReference type="PROSITE" id="PS51826">
    <property type="entry name" value="PSBD"/>
    <property type="match status" value="1"/>
</dbReference>
<evidence type="ECO:0000259" key="12">
    <source>
        <dbReference type="PROSITE" id="PS51826"/>
    </source>
</evidence>
<organism evidence="13 14">
    <name type="scientific">Acinetobacter pseudolwoffii</name>
    <dbReference type="NCBI Taxonomy" id="2053287"/>
    <lineage>
        <taxon>Bacteria</taxon>
        <taxon>Pseudomonadati</taxon>
        <taxon>Pseudomonadota</taxon>
        <taxon>Gammaproteobacteria</taxon>
        <taxon>Moraxellales</taxon>
        <taxon>Moraxellaceae</taxon>
        <taxon>Acinetobacter</taxon>
    </lineage>
</organism>
<dbReference type="GO" id="GO:0005737">
    <property type="term" value="C:cytoplasm"/>
    <property type="evidence" value="ECO:0007669"/>
    <property type="project" value="TreeGrafter"/>
</dbReference>
<dbReference type="Proteomes" id="UP000243446">
    <property type="component" value="Unassembled WGS sequence"/>
</dbReference>